<dbReference type="InterPro" id="IPR032675">
    <property type="entry name" value="LRR_dom_sf"/>
</dbReference>
<dbReference type="GO" id="GO:0061809">
    <property type="term" value="F:NAD+ nucleosidase activity, cyclic ADP-ribose generating"/>
    <property type="evidence" value="ECO:0007669"/>
    <property type="project" value="UniProtKB-EC"/>
</dbReference>
<comment type="catalytic activity">
    <reaction evidence="20">
        <text>NAD(+) + H2O = ADP-D-ribose + nicotinamide + H(+)</text>
        <dbReference type="Rhea" id="RHEA:16301"/>
        <dbReference type="ChEBI" id="CHEBI:15377"/>
        <dbReference type="ChEBI" id="CHEBI:15378"/>
        <dbReference type="ChEBI" id="CHEBI:17154"/>
        <dbReference type="ChEBI" id="CHEBI:57540"/>
        <dbReference type="ChEBI" id="CHEBI:57967"/>
        <dbReference type="EC" id="3.2.2.6"/>
    </reaction>
    <physiologicalReaction direction="left-to-right" evidence="20">
        <dbReference type="Rhea" id="RHEA:16302"/>
    </physiologicalReaction>
</comment>
<dbReference type="Pfam" id="PF01582">
    <property type="entry name" value="TIR"/>
    <property type="match status" value="1"/>
</dbReference>
<evidence type="ECO:0000256" key="9">
    <source>
        <dbReference type="ARBA" id="ARBA00022723"/>
    </source>
</evidence>
<dbReference type="InterPro" id="IPR016482">
    <property type="entry name" value="SecG/Sec61-beta/Sbh"/>
</dbReference>
<dbReference type="SUPFAM" id="SSF55973">
    <property type="entry name" value="S-adenosylmethionine synthetase"/>
    <property type="match status" value="1"/>
</dbReference>
<dbReference type="EC" id="3.2.2.6" evidence="4"/>
<evidence type="ECO:0000256" key="5">
    <source>
        <dbReference type="ARBA" id="ARBA00022448"/>
    </source>
</evidence>
<keyword evidence="14" id="KW-1133">Transmembrane helix</keyword>
<evidence type="ECO:0000256" key="21">
    <source>
        <dbReference type="ARBA" id="ARBA00061488"/>
    </source>
</evidence>
<keyword evidence="16" id="KW-0520">NAD</keyword>
<keyword evidence="17" id="KW-0472">Membrane</keyword>
<keyword evidence="11" id="KW-0378">Hydrolase</keyword>
<evidence type="ECO:0000256" key="12">
    <source>
        <dbReference type="ARBA" id="ARBA00022821"/>
    </source>
</evidence>
<dbReference type="GO" id="GO:0005737">
    <property type="term" value="C:cytoplasm"/>
    <property type="evidence" value="ECO:0007669"/>
    <property type="project" value="UniProtKB-SubCell"/>
</dbReference>
<dbReference type="PROSITE" id="PS50104">
    <property type="entry name" value="TIR"/>
    <property type="match status" value="1"/>
</dbReference>
<dbReference type="Pfam" id="PF03911">
    <property type="entry name" value="Sec61_beta"/>
    <property type="match status" value="1"/>
</dbReference>
<evidence type="ECO:0000256" key="11">
    <source>
        <dbReference type="ARBA" id="ARBA00022801"/>
    </source>
</evidence>
<dbReference type="InterPro" id="IPR045344">
    <property type="entry name" value="C-JID"/>
</dbReference>
<keyword evidence="5" id="KW-0813">Transport</keyword>
<dbReference type="GO" id="GO:0012505">
    <property type="term" value="C:endomembrane system"/>
    <property type="evidence" value="ECO:0007669"/>
    <property type="project" value="UniProtKB-SubCell"/>
</dbReference>
<dbReference type="InterPro" id="IPR027417">
    <property type="entry name" value="P-loop_NTPase"/>
</dbReference>
<comment type="caution">
    <text evidence="23">The sequence shown here is derived from an EMBL/GenBank/DDBJ whole genome shotgun (WGS) entry which is preliminary data.</text>
</comment>
<evidence type="ECO:0000256" key="2">
    <source>
        <dbReference type="ARBA" id="ARBA00004496"/>
    </source>
</evidence>
<dbReference type="Gene3D" id="3.40.50.300">
    <property type="entry name" value="P-loop containing nucleotide triphosphate hydrolases"/>
    <property type="match status" value="1"/>
</dbReference>
<dbReference type="Gene3D" id="3.40.50.10140">
    <property type="entry name" value="Toll/interleukin-1 receptor homology (TIR) domain"/>
    <property type="match status" value="1"/>
</dbReference>
<proteinExistence type="inferred from homology"/>
<evidence type="ECO:0000256" key="15">
    <source>
        <dbReference type="ARBA" id="ARBA00023010"/>
    </source>
</evidence>
<dbReference type="SMART" id="SM00369">
    <property type="entry name" value="LRR_TYP"/>
    <property type="match status" value="4"/>
</dbReference>
<dbReference type="GO" id="GO:0043068">
    <property type="term" value="P:positive regulation of programmed cell death"/>
    <property type="evidence" value="ECO:0007669"/>
    <property type="project" value="UniProtKB-ARBA"/>
</dbReference>
<keyword evidence="8" id="KW-0812">Transmembrane</keyword>
<comment type="subcellular location">
    <subcellularLocation>
        <location evidence="2">Cytoplasm</location>
    </subcellularLocation>
    <subcellularLocation>
        <location evidence="19">Endomembrane system</location>
        <topology evidence="19">Single-pass membrane protein</topology>
    </subcellularLocation>
    <subcellularLocation>
        <location evidence="1">Nucleus</location>
    </subcellularLocation>
</comment>
<dbReference type="PANTHER" id="PTHR11017:SF570">
    <property type="entry name" value="DISEASE RESISTANCE PROTEIN (TIR-NBS CLASS)-RELATED"/>
    <property type="match status" value="1"/>
</dbReference>
<dbReference type="SUPFAM" id="SSF52540">
    <property type="entry name" value="P-loop containing nucleoside triphosphate hydrolases"/>
    <property type="match status" value="1"/>
</dbReference>
<dbReference type="Pfam" id="PF23286">
    <property type="entry name" value="LRR_13"/>
    <property type="match status" value="2"/>
</dbReference>
<dbReference type="InterPro" id="IPR001611">
    <property type="entry name" value="Leu-rich_rpt"/>
</dbReference>
<evidence type="ECO:0000256" key="7">
    <source>
        <dbReference type="ARBA" id="ARBA00022614"/>
    </source>
</evidence>
<sequence length="1568" mass="177257">MHEVPYLAIYYSSHTQSSLSLPLSFSLTGVNASLLYSNPFKTLKSQITPDFAHQQGFLSERINAEAFDFMEVTASVAAASCVSSLSMSASRKEWQVVTESHSVRSPGDEELEWSKLGKSDKRTIYETRRFSRFVKESFDFGLGTIAINLDLKRGGNSGFLKTAAYGHFGRDDPDFAWEVVKPLNAKEDDPQPEMLRCCRSSRVAASESRNEFSCPADLHHEDPRRYLPPWEQHQPRLWLLSWALHANPMTLNQKLPASPLADNRGDHTNSSGSSGSNLLRFYIDDAPGLKITPMVVLVTSLLLCRLRHRSLCLRVLDPFLTEHLEVLTKLGDYELQKTSLPLPVLDIRLCKTQTNVICREASLGGIIFNGLFNDQPKDSASHWNYDVFLSFRGEDTRRSFTDHLYAALVEKGVRTFRDDEELERGKEIAPELLKAIEESRISVVVFSKNYARSGWCMDELVKIIECMKAKGQTVLPVFYDVDPTHVRKQTGSFMEAFASHGEDTEVIERAKRWRAALTQAANLSGWHLQNGYESKLIKKIIEEILSKLSRKLLYVDKHLVGVSSRLKEILLRVSIESNDVRMVGICGIGGVGKTTIAKVVYNLISSQFEGISFLANIREVSKNCGLLPLQKQLLGDILMGWSQRISNLNEGINVLMDRLHSKKVLIILDGVDDLNQLESLAGNVDWFGIGSRIVITTRDKHLLNVHGVSEIYEAKELEPEEALQLFSQYAFKRKSPEKDYMNLSDNVVHYAKGLPLALKVLGSFLFSKTILEWESELHKLKKELNTKVQDVLRISFDGLDFTQKEIFLDLACFFKGQEYDFVIKILDGCGFHAKSGIRVLSDRCLIDLLDNRLWMHDLIQQMGWEIVRQECPKDPGKWSRLWDYEHIYSVLKKNTGTETIEGIFLDMYRSKEIQFTTEAFAKMNRLRLLKVFNFSGIGKEGYKEPLSVSFEFPSYELRYLYWHGYPFGSLPSKFHSENLIELNMCYSYMRELWKGNEVLDNLNTIELSNSQHLIHLPNFSSMPNLERLVLEDLKNFPEIQGNMQHLSELYLDGTAISELPFSIGYLTGLILLDLENCKRLKSLPSSICKLKSLETLILSACSKLESFPEIMENMEHLKKLLLDGTALKQLHPSIEHLNGLVSLNLRDCKNLANLPCSIGNLKSLETLIVSGCSKLQQLPENLGSLQCLVKLQADGTLVRQPPSSIVLLRNLEILSFGGCKGLASNSWSSLFSFWLLPRKSSDTIGWQLPSLSGLCSLRELDISDCNLMEGAVPFDICNLSSLETLNLSRNNFFSLPAGISKLSKLRFLSLNHCKSLLQIPELHQPVCRWLVFTLPNCFNLDAENPCSNDMAIISPRMQIVTNMLQKLQNFLPDFGFSIFLPGSEIPDWISNQNLGSEVTIELPPHWFESNFLGFAVCCVFAFEDIAPNGCSSQLLCQLQSDESHFRGIGHILHSIDCEGNSEDRLKSHHMWLAYKPRGQLRISYGDCPNRWRHAKASFGFISCCPSNMVRKCGIHLIYAQDHEERNSTMIHHSSSGNFSDLKSADSSVGASGSGLCCSVVHSSNWWGY</sequence>
<keyword evidence="18" id="KW-0539">Nucleus</keyword>
<keyword evidence="10" id="KW-0677">Repeat</keyword>
<evidence type="ECO:0000256" key="8">
    <source>
        <dbReference type="ARBA" id="ARBA00022692"/>
    </source>
</evidence>
<dbReference type="SMART" id="SM00255">
    <property type="entry name" value="TIR"/>
    <property type="match status" value="1"/>
</dbReference>
<evidence type="ECO:0000259" key="22">
    <source>
        <dbReference type="PROSITE" id="PS50104"/>
    </source>
</evidence>
<evidence type="ECO:0000256" key="17">
    <source>
        <dbReference type="ARBA" id="ARBA00023136"/>
    </source>
</evidence>
<dbReference type="GO" id="GO:0050832">
    <property type="term" value="P:defense response to fungus"/>
    <property type="evidence" value="ECO:0007669"/>
    <property type="project" value="UniProtKB-ARBA"/>
</dbReference>
<gene>
    <name evidence="23" type="primary">N_72</name>
    <name evidence="23" type="ORF">CK203_094085</name>
</gene>
<dbReference type="InterPro" id="IPR000157">
    <property type="entry name" value="TIR_dom"/>
</dbReference>
<dbReference type="FunFam" id="1.10.8.430:FF:000002">
    <property type="entry name" value="Disease resistance protein (TIR-NBS-LRR class)"/>
    <property type="match status" value="1"/>
</dbReference>
<evidence type="ECO:0000256" key="4">
    <source>
        <dbReference type="ARBA" id="ARBA00011982"/>
    </source>
</evidence>
<dbReference type="Gene3D" id="3.80.10.10">
    <property type="entry name" value="Ribonuclease Inhibitor"/>
    <property type="match status" value="3"/>
</dbReference>
<evidence type="ECO:0000256" key="16">
    <source>
        <dbReference type="ARBA" id="ARBA00023027"/>
    </source>
</evidence>
<keyword evidence="15" id="KW-0811">Translocation</keyword>
<dbReference type="Gene3D" id="1.10.8.430">
    <property type="entry name" value="Helical domain of apoptotic protease-activating factors"/>
    <property type="match status" value="1"/>
</dbReference>
<evidence type="ECO:0000256" key="19">
    <source>
        <dbReference type="ARBA" id="ARBA00037847"/>
    </source>
</evidence>
<dbReference type="InterPro" id="IPR042197">
    <property type="entry name" value="Apaf_helical"/>
</dbReference>
<evidence type="ECO:0000256" key="3">
    <source>
        <dbReference type="ARBA" id="ARBA00006103"/>
    </source>
</evidence>
<keyword evidence="6" id="KW-0963">Cytoplasm</keyword>
<dbReference type="InterPro" id="IPR044974">
    <property type="entry name" value="Disease_R_plants"/>
</dbReference>
<evidence type="ECO:0000313" key="23">
    <source>
        <dbReference type="EMBL" id="RVW41439.1"/>
    </source>
</evidence>
<name>A0A438E163_VITVI</name>
<evidence type="ECO:0000313" key="24">
    <source>
        <dbReference type="Proteomes" id="UP000288805"/>
    </source>
</evidence>
<evidence type="ECO:0000256" key="13">
    <source>
        <dbReference type="ARBA" id="ARBA00022927"/>
    </source>
</evidence>
<evidence type="ECO:0000256" key="20">
    <source>
        <dbReference type="ARBA" id="ARBA00047304"/>
    </source>
</evidence>
<dbReference type="InterPro" id="IPR035897">
    <property type="entry name" value="Toll_tir_struct_dom_sf"/>
</dbReference>
<dbReference type="SUPFAM" id="SSF52200">
    <property type="entry name" value="Toll/Interleukin receptor TIR domain"/>
    <property type="match status" value="1"/>
</dbReference>
<feature type="domain" description="TIR" evidence="22">
    <location>
        <begin position="383"/>
        <end position="548"/>
    </location>
</feature>
<evidence type="ECO:0000256" key="18">
    <source>
        <dbReference type="ARBA" id="ARBA00023242"/>
    </source>
</evidence>
<dbReference type="GO" id="GO:0043531">
    <property type="term" value="F:ADP binding"/>
    <property type="evidence" value="ECO:0007669"/>
    <property type="project" value="InterPro"/>
</dbReference>
<comment type="similarity">
    <text evidence="21">Belongs to the disease resistance TIR-NB-LRR family.</text>
</comment>
<organism evidence="23 24">
    <name type="scientific">Vitis vinifera</name>
    <name type="common">Grape</name>
    <dbReference type="NCBI Taxonomy" id="29760"/>
    <lineage>
        <taxon>Eukaryota</taxon>
        <taxon>Viridiplantae</taxon>
        <taxon>Streptophyta</taxon>
        <taxon>Embryophyta</taxon>
        <taxon>Tracheophyta</taxon>
        <taxon>Spermatophyta</taxon>
        <taxon>Magnoliopsida</taxon>
        <taxon>eudicotyledons</taxon>
        <taxon>Gunneridae</taxon>
        <taxon>Pentapetalae</taxon>
        <taxon>rosids</taxon>
        <taxon>Vitales</taxon>
        <taxon>Vitaceae</taxon>
        <taxon>Viteae</taxon>
        <taxon>Vitis</taxon>
    </lineage>
</organism>
<dbReference type="GO" id="GO:0046872">
    <property type="term" value="F:metal ion binding"/>
    <property type="evidence" value="ECO:0007669"/>
    <property type="project" value="UniProtKB-KW"/>
</dbReference>
<dbReference type="Proteomes" id="UP000288805">
    <property type="component" value="Unassembled WGS sequence"/>
</dbReference>
<evidence type="ECO:0000256" key="1">
    <source>
        <dbReference type="ARBA" id="ARBA00004123"/>
    </source>
</evidence>
<dbReference type="GO" id="GO:0005634">
    <property type="term" value="C:nucleus"/>
    <property type="evidence" value="ECO:0007669"/>
    <property type="project" value="UniProtKB-SubCell"/>
</dbReference>
<dbReference type="Pfam" id="PF00560">
    <property type="entry name" value="LRR_1"/>
    <property type="match status" value="2"/>
</dbReference>
<dbReference type="GO" id="GO:0007165">
    <property type="term" value="P:signal transduction"/>
    <property type="evidence" value="ECO:0007669"/>
    <property type="project" value="InterPro"/>
</dbReference>
<dbReference type="Gene3D" id="3.30.300.10">
    <property type="match status" value="1"/>
</dbReference>
<dbReference type="InterPro" id="IPR058192">
    <property type="entry name" value="WHD_ROQ1-like"/>
</dbReference>
<evidence type="ECO:0000256" key="10">
    <source>
        <dbReference type="ARBA" id="ARBA00022737"/>
    </source>
</evidence>
<evidence type="ECO:0000256" key="14">
    <source>
        <dbReference type="ARBA" id="ARBA00022989"/>
    </source>
</evidence>
<dbReference type="Pfam" id="PF20160">
    <property type="entry name" value="C-JID"/>
    <property type="match status" value="1"/>
</dbReference>
<dbReference type="InterPro" id="IPR003591">
    <property type="entry name" value="Leu-rich_rpt_typical-subtyp"/>
</dbReference>
<dbReference type="PANTHER" id="PTHR11017">
    <property type="entry name" value="LEUCINE-RICH REPEAT-CONTAINING PROTEIN"/>
    <property type="match status" value="1"/>
</dbReference>
<dbReference type="SUPFAM" id="SSF52058">
    <property type="entry name" value="L domain-like"/>
    <property type="match status" value="1"/>
</dbReference>
<dbReference type="PROSITE" id="PS51450">
    <property type="entry name" value="LRR"/>
    <property type="match status" value="1"/>
</dbReference>
<comment type="similarity">
    <text evidence="3">Belongs to the SEC61-beta family.</text>
</comment>
<dbReference type="GO" id="GO:0015031">
    <property type="term" value="P:protein transport"/>
    <property type="evidence" value="ECO:0007669"/>
    <property type="project" value="UniProtKB-KW"/>
</dbReference>
<dbReference type="InterPro" id="IPR058546">
    <property type="entry name" value="RPS4B/Roq1-like_LRR"/>
</dbReference>
<protein>
    <recommendedName>
        <fullName evidence="4">ADP-ribosyl cyclase/cyclic ADP-ribose hydrolase</fullName>
        <ecNumber evidence="4">3.2.2.6</ecNumber>
    </recommendedName>
</protein>
<keyword evidence="7" id="KW-0433">Leucine-rich repeat</keyword>
<keyword evidence="9" id="KW-0479">Metal-binding</keyword>
<dbReference type="FunFam" id="3.40.50.10140:FF:000007">
    <property type="entry name" value="Disease resistance protein (TIR-NBS-LRR class)"/>
    <property type="match status" value="1"/>
</dbReference>
<dbReference type="InterPro" id="IPR022636">
    <property type="entry name" value="S-AdoMet_synthetase_sfam"/>
</dbReference>
<keyword evidence="13" id="KW-0653">Protein transport</keyword>
<dbReference type="PRINTS" id="PR00364">
    <property type="entry name" value="DISEASERSIST"/>
</dbReference>
<dbReference type="GO" id="GO:0006556">
    <property type="term" value="P:S-adenosylmethionine biosynthetic process"/>
    <property type="evidence" value="ECO:0007669"/>
    <property type="project" value="InterPro"/>
</dbReference>
<accession>A0A438E163</accession>
<reference evidence="23 24" key="1">
    <citation type="journal article" date="2018" name="PLoS Genet.">
        <title>Population sequencing reveals clonal diversity and ancestral inbreeding in the grapevine cultivar Chardonnay.</title>
        <authorList>
            <person name="Roach M.J."/>
            <person name="Johnson D.L."/>
            <person name="Bohlmann J."/>
            <person name="van Vuuren H.J."/>
            <person name="Jones S.J."/>
            <person name="Pretorius I.S."/>
            <person name="Schmidt S.A."/>
            <person name="Borneman A.R."/>
        </authorList>
    </citation>
    <scope>NUCLEOTIDE SEQUENCE [LARGE SCALE GENOMIC DNA]</scope>
    <source>
        <strain evidence="24">cv. Chardonnay</strain>
        <tissue evidence="23">Leaf</tissue>
    </source>
</reference>
<keyword evidence="12" id="KW-0611">Plant defense</keyword>
<dbReference type="EMBL" id="QGNW01001437">
    <property type="protein sequence ID" value="RVW41439.1"/>
    <property type="molecule type" value="Genomic_DNA"/>
</dbReference>
<evidence type="ECO:0000256" key="6">
    <source>
        <dbReference type="ARBA" id="ARBA00022490"/>
    </source>
</evidence>
<dbReference type="Pfam" id="PF23282">
    <property type="entry name" value="WHD_ROQ1"/>
    <property type="match status" value="1"/>
</dbReference>
<dbReference type="Pfam" id="PF00931">
    <property type="entry name" value="NB-ARC"/>
    <property type="match status" value="1"/>
</dbReference>
<dbReference type="InterPro" id="IPR002182">
    <property type="entry name" value="NB-ARC"/>
</dbReference>
<dbReference type="GO" id="GO:0004478">
    <property type="term" value="F:methionine adenosyltransferase activity"/>
    <property type="evidence" value="ECO:0007669"/>
    <property type="project" value="InterPro"/>
</dbReference>